<feature type="transmembrane region" description="Helical" evidence="1">
    <location>
        <begin position="173"/>
        <end position="194"/>
    </location>
</feature>
<keyword evidence="1" id="KW-0472">Membrane</keyword>
<keyword evidence="1" id="KW-1133">Transmembrane helix</keyword>
<proteinExistence type="predicted"/>
<reference evidence="3" key="1">
    <citation type="journal article" date="2019" name="Int. J. Syst. Evol. Microbiol.">
        <title>The Global Catalogue of Microorganisms (GCM) 10K type strain sequencing project: providing services to taxonomists for standard genome sequencing and annotation.</title>
        <authorList>
            <consortium name="The Broad Institute Genomics Platform"/>
            <consortium name="The Broad Institute Genome Sequencing Center for Infectious Disease"/>
            <person name="Wu L."/>
            <person name="Ma J."/>
        </authorList>
    </citation>
    <scope>NUCLEOTIDE SEQUENCE [LARGE SCALE GENOMIC DNA]</scope>
    <source>
        <strain evidence="3">CCM 7044</strain>
    </source>
</reference>
<dbReference type="EMBL" id="JBHUOG010000002">
    <property type="protein sequence ID" value="MFD2795295.1"/>
    <property type="molecule type" value="Genomic_DNA"/>
</dbReference>
<dbReference type="Proteomes" id="UP001597479">
    <property type="component" value="Unassembled WGS sequence"/>
</dbReference>
<accession>A0ABW5VY70</accession>
<keyword evidence="3" id="KW-1185">Reference proteome</keyword>
<sequence>MNPLTEQLHHLRLRLTHPANRPLPEITTETGPTLRGWVLRLALLVLTPLLLFTAAGRTPDIPDGVTWTIAALSTGLLLARPTPTTAGGTVVVAAVLFWGFTTEPLDPWALAVALLAYLLTRITWWAAHVPLHGRVEISALLVGWRRDLAVLACTGLLGALAMLVSGATVPGAVLIAALAIVGIAFLALATGGATRDDGRS</sequence>
<organism evidence="2 3">
    <name type="scientific">Promicromonospora vindobonensis</name>
    <dbReference type="NCBI Taxonomy" id="195748"/>
    <lineage>
        <taxon>Bacteria</taxon>
        <taxon>Bacillati</taxon>
        <taxon>Actinomycetota</taxon>
        <taxon>Actinomycetes</taxon>
        <taxon>Micrococcales</taxon>
        <taxon>Promicromonosporaceae</taxon>
        <taxon>Promicromonospora</taxon>
    </lineage>
</organism>
<comment type="caution">
    <text evidence="2">The sequence shown here is derived from an EMBL/GenBank/DDBJ whole genome shotgun (WGS) entry which is preliminary data.</text>
</comment>
<evidence type="ECO:0000313" key="3">
    <source>
        <dbReference type="Proteomes" id="UP001597479"/>
    </source>
</evidence>
<gene>
    <name evidence="2" type="ORF">ACFS27_17175</name>
</gene>
<feature type="transmembrane region" description="Helical" evidence="1">
    <location>
        <begin position="37"/>
        <end position="55"/>
    </location>
</feature>
<evidence type="ECO:0000313" key="2">
    <source>
        <dbReference type="EMBL" id="MFD2795295.1"/>
    </source>
</evidence>
<name>A0ABW5VY70_9MICO</name>
<feature type="transmembrane region" description="Helical" evidence="1">
    <location>
        <begin position="108"/>
        <end position="127"/>
    </location>
</feature>
<evidence type="ECO:0000256" key="1">
    <source>
        <dbReference type="SAM" id="Phobius"/>
    </source>
</evidence>
<feature type="transmembrane region" description="Helical" evidence="1">
    <location>
        <begin position="148"/>
        <end position="167"/>
    </location>
</feature>
<protein>
    <recommendedName>
        <fullName evidence="4">DUF3488 domain-containing protein</fullName>
    </recommendedName>
</protein>
<feature type="transmembrane region" description="Helical" evidence="1">
    <location>
        <begin position="86"/>
        <end position="102"/>
    </location>
</feature>
<evidence type="ECO:0008006" key="4">
    <source>
        <dbReference type="Google" id="ProtNLM"/>
    </source>
</evidence>
<keyword evidence="1" id="KW-0812">Transmembrane</keyword>
<dbReference type="RefSeq" id="WP_377185241.1">
    <property type="nucleotide sequence ID" value="NZ_JBHUOG010000002.1"/>
</dbReference>